<evidence type="ECO:0000313" key="6">
    <source>
        <dbReference type="EMBL" id="KAA5540230.1"/>
    </source>
</evidence>
<dbReference type="GO" id="GO:0005886">
    <property type="term" value="C:plasma membrane"/>
    <property type="evidence" value="ECO:0007669"/>
    <property type="project" value="TreeGrafter"/>
</dbReference>
<evidence type="ECO:0000256" key="3">
    <source>
        <dbReference type="ARBA" id="ARBA00022777"/>
    </source>
</evidence>
<dbReference type="EMBL" id="VWOX01000014">
    <property type="protein sequence ID" value="KAA5540230.1"/>
    <property type="molecule type" value="Genomic_DNA"/>
</dbReference>
<keyword evidence="4" id="KW-0067">ATP-binding</keyword>
<evidence type="ECO:0000256" key="4">
    <source>
        <dbReference type="ARBA" id="ARBA00022840"/>
    </source>
</evidence>
<dbReference type="PANTHER" id="PTHR12358">
    <property type="entry name" value="SPHINGOSINE KINASE"/>
    <property type="match status" value="1"/>
</dbReference>
<dbReference type="SUPFAM" id="SSF111331">
    <property type="entry name" value="NAD kinase/diacylglycerol kinase-like"/>
    <property type="match status" value="1"/>
</dbReference>
<keyword evidence="7" id="KW-1185">Reference proteome</keyword>
<organism evidence="6 7">
    <name type="scientific">Roseiconus nitratireducens</name>
    <dbReference type="NCBI Taxonomy" id="2605748"/>
    <lineage>
        <taxon>Bacteria</taxon>
        <taxon>Pseudomonadati</taxon>
        <taxon>Planctomycetota</taxon>
        <taxon>Planctomycetia</taxon>
        <taxon>Pirellulales</taxon>
        <taxon>Pirellulaceae</taxon>
        <taxon>Roseiconus</taxon>
    </lineage>
</organism>
<dbReference type="InterPro" id="IPR001206">
    <property type="entry name" value="Diacylglycerol_kinase_cat_dom"/>
</dbReference>
<comment type="caution">
    <text evidence="6">The sequence shown here is derived from an EMBL/GenBank/DDBJ whole genome shotgun (WGS) entry which is preliminary data.</text>
</comment>
<dbReference type="RefSeq" id="WP_150078704.1">
    <property type="nucleotide sequence ID" value="NZ_VWOX01000014.1"/>
</dbReference>
<dbReference type="InterPro" id="IPR017438">
    <property type="entry name" value="ATP-NAD_kinase_N"/>
</dbReference>
<dbReference type="InterPro" id="IPR050187">
    <property type="entry name" value="Lipid_Phosphate_FormReg"/>
</dbReference>
<dbReference type="Pfam" id="PF00781">
    <property type="entry name" value="DAGK_cat"/>
    <property type="match status" value="1"/>
</dbReference>
<dbReference type="PROSITE" id="PS50146">
    <property type="entry name" value="DAGK"/>
    <property type="match status" value="1"/>
</dbReference>
<evidence type="ECO:0000256" key="1">
    <source>
        <dbReference type="ARBA" id="ARBA00022679"/>
    </source>
</evidence>
<dbReference type="InterPro" id="IPR016064">
    <property type="entry name" value="NAD/diacylglycerol_kinase_sf"/>
</dbReference>
<evidence type="ECO:0000313" key="7">
    <source>
        <dbReference type="Proteomes" id="UP000324479"/>
    </source>
</evidence>
<reference evidence="6 7" key="1">
    <citation type="submission" date="2019-08" db="EMBL/GenBank/DDBJ databases">
        <authorList>
            <person name="Dhanesh K."/>
            <person name="Kumar G."/>
            <person name="Sasikala C."/>
            <person name="Venkata Ramana C."/>
        </authorList>
    </citation>
    <scope>NUCLEOTIDE SEQUENCE [LARGE SCALE GENOMIC DNA]</scope>
    <source>
        <strain evidence="6 7">JC645</strain>
    </source>
</reference>
<evidence type="ECO:0000259" key="5">
    <source>
        <dbReference type="PROSITE" id="PS50146"/>
    </source>
</evidence>
<dbReference type="AlphaFoldDB" id="A0A5M6D0L4"/>
<dbReference type="Gene3D" id="3.40.50.10330">
    <property type="entry name" value="Probable inorganic polyphosphate/atp-NAD kinase, domain 1"/>
    <property type="match status" value="1"/>
</dbReference>
<keyword evidence="2" id="KW-0547">Nucleotide-binding</keyword>
<name>A0A5M6D0L4_9BACT</name>
<protein>
    <submittedName>
        <fullName evidence="6">Protein BmrU</fullName>
    </submittedName>
</protein>
<sequence>MSMQREVIVFTSPNAGNGAAREQIPRLIELIGNSGRNLRCQVVADSQQLVDLTADRRRSGLPQPVVVAAGGDGTLSLVASLTRSDTPLIPMPMGTENLLARYFGQSNDAEAVLRTLLASRSFQMDAGMANGRLFLIMASAGFDAEVVRRLHLRRRGHISRLSYLAPILRTIGRYRFPPVRVRCWDESDELIDDVSVGWAMAFNLPCYAASLRIEPDARSDDGQMDLITFGGRSVLSGLRYIAGIAGGRHRGFADVKRRRVARVRIEAERRVAFQLDGDYAGRLPLEIKVLPKRIRLLLPPGYTRVISEPQTNAVSAFEGPLVAPVPT</sequence>
<keyword evidence="3" id="KW-0418">Kinase</keyword>
<dbReference type="GO" id="GO:0005524">
    <property type="term" value="F:ATP binding"/>
    <property type="evidence" value="ECO:0007669"/>
    <property type="project" value="UniProtKB-KW"/>
</dbReference>
<dbReference type="Pfam" id="PF19279">
    <property type="entry name" value="YegS_C"/>
    <property type="match status" value="1"/>
</dbReference>
<dbReference type="Proteomes" id="UP000324479">
    <property type="component" value="Unassembled WGS sequence"/>
</dbReference>
<proteinExistence type="predicted"/>
<dbReference type="InterPro" id="IPR045540">
    <property type="entry name" value="YegS/DAGK_C"/>
</dbReference>
<keyword evidence="1" id="KW-0808">Transferase</keyword>
<dbReference type="GO" id="GO:0016301">
    <property type="term" value="F:kinase activity"/>
    <property type="evidence" value="ECO:0007669"/>
    <property type="project" value="UniProtKB-KW"/>
</dbReference>
<gene>
    <name evidence="6" type="ORF">FYK55_21590</name>
</gene>
<dbReference type="Gene3D" id="2.60.200.40">
    <property type="match status" value="1"/>
</dbReference>
<accession>A0A5M6D0L4</accession>
<feature type="domain" description="DAGKc" evidence="5">
    <location>
        <begin position="2"/>
        <end position="133"/>
    </location>
</feature>
<evidence type="ECO:0000256" key="2">
    <source>
        <dbReference type="ARBA" id="ARBA00022741"/>
    </source>
</evidence>
<dbReference type="PANTHER" id="PTHR12358:SF106">
    <property type="entry name" value="LIPID KINASE YEGS"/>
    <property type="match status" value="1"/>
</dbReference>